<proteinExistence type="predicted"/>
<accession>A0A8I1KIG9</accession>
<evidence type="ECO:0000313" key="2">
    <source>
        <dbReference type="EMBL" id="MBJ7316905.1"/>
    </source>
</evidence>
<reference evidence="2 4" key="1">
    <citation type="submission" date="2020-09" db="EMBL/GenBank/DDBJ databases">
        <title>Draft Genomes of Bacterial Isolates from North Pond Shallow Sediments.</title>
        <authorList>
            <person name="Kiel Reese B."/>
            <person name="Mullis M."/>
            <person name="Weisend R.E."/>
        </authorList>
    </citation>
    <scope>NUCLEOTIDE SEQUENCE</scope>
    <source>
        <strain evidence="2">KJE-2</strain>
        <strain evidence="1 4">KJE-3</strain>
    </source>
</reference>
<dbReference type="Proteomes" id="UP000655994">
    <property type="component" value="Unassembled WGS sequence"/>
</dbReference>
<dbReference type="RefSeq" id="WP_199493157.1">
    <property type="nucleotide sequence ID" value="NZ_JAEMOP010000009.1"/>
</dbReference>
<evidence type="ECO:0000313" key="1">
    <source>
        <dbReference type="EMBL" id="MBJ7265421.1"/>
    </source>
</evidence>
<dbReference type="Proteomes" id="UP000621390">
    <property type="component" value="Unassembled WGS sequence"/>
</dbReference>
<name>A0A8I1KIG9_9GAMM</name>
<dbReference type="EMBL" id="JAEMOS010000002">
    <property type="protein sequence ID" value="MBJ7265421.1"/>
    <property type="molecule type" value="Genomic_DNA"/>
</dbReference>
<gene>
    <name evidence="1" type="ORF">JHC10_00550</name>
    <name evidence="2" type="ORF">JHC11_12990</name>
</gene>
<comment type="caution">
    <text evidence="2">The sequence shown here is derived from an EMBL/GenBank/DDBJ whole genome shotgun (WGS) entry which is preliminary data.</text>
</comment>
<organism evidence="2 3">
    <name type="scientific">Idiomarina abyssalis</name>
    <dbReference type="NCBI Taxonomy" id="86102"/>
    <lineage>
        <taxon>Bacteria</taxon>
        <taxon>Pseudomonadati</taxon>
        <taxon>Pseudomonadota</taxon>
        <taxon>Gammaproteobacteria</taxon>
        <taxon>Alteromonadales</taxon>
        <taxon>Idiomarinaceae</taxon>
        <taxon>Idiomarina</taxon>
    </lineage>
</organism>
<protein>
    <submittedName>
        <fullName evidence="2">Uncharacterized protein</fullName>
    </submittedName>
</protein>
<dbReference type="EMBL" id="JAEMOP010000009">
    <property type="protein sequence ID" value="MBJ7316905.1"/>
    <property type="molecule type" value="Genomic_DNA"/>
</dbReference>
<evidence type="ECO:0000313" key="4">
    <source>
        <dbReference type="Proteomes" id="UP000655994"/>
    </source>
</evidence>
<keyword evidence="4" id="KW-1185">Reference proteome</keyword>
<sequence>MSNEAACIRFPSGNVYFTGYHGCSSAIHNIIFKDKAQLFIDAFTDPEEDAFLETAESYEDREAFEKQRSERKYDDLVDVEIFTPYAGGILWKAKASEGAKVVVSGLSDMDSNATTSYRKCSEWPEWVKETGMPETRSLLVESWISK</sequence>
<evidence type="ECO:0000313" key="3">
    <source>
        <dbReference type="Proteomes" id="UP000621390"/>
    </source>
</evidence>
<dbReference type="AlphaFoldDB" id="A0A8I1KIG9"/>